<dbReference type="EMBL" id="DP000238">
    <property type="protein sequence ID" value="ABK78507.1"/>
    <property type="molecule type" value="Genomic_DNA"/>
</dbReference>
<organism evidence="7 8">
    <name type="scientific">Cenarchaeum symbiosum (strain A)</name>
    <dbReference type="NCBI Taxonomy" id="414004"/>
    <lineage>
        <taxon>Archaea</taxon>
        <taxon>Nitrososphaerota</taxon>
        <taxon>Candidatus Cenarchaeales</taxon>
        <taxon>Candidatus Cenarchaeaceae</taxon>
        <taxon>Candidatus Cenarchaeum</taxon>
    </lineage>
</organism>
<dbReference type="AlphaFoldDB" id="A0RYU0"/>
<evidence type="ECO:0000256" key="2">
    <source>
        <dbReference type="ARBA" id="ARBA00022475"/>
    </source>
</evidence>
<feature type="transmembrane region" description="Helical" evidence="6">
    <location>
        <begin position="142"/>
        <end position="165"/>
    </location>
</feature>
<feature type="transmembrane region" description="Helical" evidence="6">
    <location>
        <begin position="231"/>
        <end position="252"/>
    </location>
</feature>
<protein>
    <submittedName>
        <fullName evidence="7">Uncharacterized protein</fullName>
    </submittedName>
</protein>
<dbReference type="STRING" id="414004.CENSYa_1898"/>
<comment type="subcellular location">
    <subcellularLocation>
        <location evidence="1">Cell membrane</location>
        <topology evidence="1">Multi-pass membrane protein</topology>
    </subcellularLocation>
</comment>
<reference evidence="7 8" key="1">
    <citation type="journal article" date="2006" name="Proc. Natl. Acad. Sci. U.S.A.">
        <title>Genomic analysis of the uncultivated marine crenarchaeote Cenarchaeum symbiosum.</title>
        <authorList>
            <person name="Hallam S.J."/>
            <person name="Konstantinidis K.T."/>
            <person name="Putnam N."/>
            <person name="Schleper C."/>
            <person name="Watanabe Y."/>
            <person name="Sugahara J."/>
            <person name="Preston C."/>
            <person name="de la Torre J."/>
            <person name="Richardson P.M."/>
            <person name="DeLong E.F."/>
        </authorList>
    </citation>
    <scope>NUCLEOTIDE SEQUENCE [LARGE SCALE GENOMIC DNA]</scope>
    <source>
        <strain evidence="8">A</strain>
    </source>
</reference>
<accession>A0RYU0</accession>
<dbReference type="PATRIC" id="fig|414004.10.peg.1733"/>
<dbReference type="EnsemblBacteria" id="ABK78507">
    <property type="protein sequence ID" value="ABK78507"/>
    <property type="gene ID" value="CENSYa_1898"/>
</dbReference>
<name>A0RYU0_CENSY</name>
<feature type="transmembrane region" description="Helical" evidence="6">
    <location>
        <begin position="5"/>
        <end position="24"/>
    </location>
</feature>
<feature type="transmembrane region" description="Helical" evidence="6">
    <location>
        <begin position="30"/>
        <end position="50"/>
    </location>
</feature>
<proteinExistence type="predicted"/>
<evidence type="ECO:0000256" key="4">
    <source>
        <dbReference type="ARBA" id="ARBA00022989"/>
    </source>
</evidence>
<evidence type="ECO:0000256" key="6">
    <source>
        <dbReference type="SAM" id="Phobius"/>
    </source>
</evidence>
<gene>
    <name evidence="7" type="ordered locus">CENSYa_1898</name>
</gene>
<dbReference type="Pfam" id="PF03706">
    <property type="entry name" value="LPG_synthase_TM"/>
    <property type="match status" value="1"/>
</dbReference>
<keyword evidence="2" id="KW-1003">Cell membrane</keyword>
<feature type="transmembrane region" description="Helical" evidence="6">
    <location>
        <begin position="81"/>
        <end position="100"/>
    </location>
</feature>
<dbReference type="Proteomes" id="UP000000758">
    <property type="component" value="Chromosome"/>
</dbReference>
<feature type="transmembrane region" description="Helical" evidence="6">
    <location>
        <begin position="306"/>
        <end position="329"/>
    </location>
</feature>
<keyword evidence="3 6" id="KW-0812">Transmembrane</keyword>
<dbReference type="PANTHER" id="PTHR37693:SF1">
    <property type="entry name" value="INTEGRAL MEMBRANE PROTEIN"/>
    <property type="match status" value="1"/>
</dbReference>
<sequence length="343" mass="37640">MNLRLVAVPASMIPIIIIIIQFDVRPEDVFAVGVVPFVAATLVMAGKLGLQGAKFSYITRHYLGPIDSVWRMSGVRIGSEFIKFTTPMFIGAEFVVIYWLHKKGVSPSKAMWIAILDIVTEVFAGGLLSILAGVIALASGAYVVAAVILTTSIFVTTLWMVLFFMSARHTFTIPRVVAYLVKKVGKERGREYITKTNMWMEEVCNMSRKNLRTAESRKVFANAFGFSMASWLLYGISFMIIVSGLGIEVGAFDSVMAVMGANAIGNLPVTVGGSGLAEIGIIAYLNDLDPFSLEMDEQTLEWNAVIAWRIATYYVPIAITWFLLVRLALSKYTKEVGSSGLSK</sequence>
<dbReference type="InterPro" id="IPR022791">
    <property type="entry name" value="L-PG_synthase/AglD"/>
</dbReference>
<keyword evidence="8" id="KW-1185">Reference proteome</keyword>
<evidence type="ECO:0000256" key="5">
    <source>
        <dbReference type="ARBA" id="ARBA00023136"/>
    </source>
</evidence>
<evidence type="ECO:0000256" key="1">
    <source>
        <dbReference type="ARBA" id="ARBA00004651"/>
    </source>
</evidence>
<evidence type="ECO:0000256" key="3">
    <source>
        <dbReference type="ARBA" id="ARBA00022692"/>
    </source>
</evidence>
<dbReference type="PANTHER" id="PTHR37693">
    <property type="entry name" value="PHOSPHATIDYLGLYCEROL LYSYLTRANSFERASE"/>
    <property type="match status" value="1"/>
</dbReference>
<evidence type="ECO:0000313" key="7">
    <source>
        <dbReference type="EMBL" id="ABK78507.1"/>
    </source>
</evidence>
<feature type="transmembrane region" description="Helical" evidence="6">
    <location>
        <begin position="112"/>
        <end position="135"/>
    </location>
</feature>
<dbReference type="KEGG" id="csy:CENSYa_1898"/>
<feature type="transmembrane region" description="Helical" evidence="6">
    <location>
        <begin position="264"/>
        <end position="286"/>
    </location>
</feature>
<dbReference type="NCBIfam" id="TIGR00374">
    <property type="entry name" value="flippase-like domain"/>
    <property type="match status" value="1"/>
</dbReference>
<keyword evidence="5 6" id="KW-0472">Membrane</keyword>
<keyword evidence="4 6" id="KW-1133">Transmembrane helix</keyword>
<dbReference type="GO" id="GO:0005886">
    <property type="term" value="C:plasma membrane"/>
    <property type="evidence" value="ECO:0007669"/>
    <property type="project" value="UniProtKB-SubCell"/>
</dbReference>
<dbReference type="HOGENOM" id="CLU_820405_0_0_2"/>
<evidence type="ECO:0000313" key="8">
    <source>
        <dbReference type="Proteomes" id="UP000000758"/>
    </source>
</evidence>